<dbReference type="GO" id="GO:0016787">
    <property type="term" value="F:hydrolase activity"/>
    <property type="evidence" value="ECO:0007669"/>
    <property type="project" value="UniProtKB-KW"/>
</dbReference>
<evidence type="ECO:0000313" key="6">
    <source>
        <dbReference type="EMBL" id="CAG9614670.1"/>
    </source>
</evidence>
<sequence length="144" mass="16328">MKRVNVVSAFIQDGNDNILIVKNIKSDSFYWSLPGGAVEGEETLEQAVIREVKEETGFNIVVTGLSSVREVFFEERGHHALIITFHAKIIDGEININDPDNDIVEVRWANSETVRELMPSLYERLKINSDINKTLAFYAFEGIQ</sequence>
<proteinExistence type="inferred from homology"/>
<evidence type="ECO:0000256" key="2">
    <source>
        <dbReference type="ARBA" id="ARBA00022801"/>
    </source>
</evidence>
<comment type="similarity">
    <text evidence="4">Belongs to the Nudix hydrolase family.</text>
</comment>
<dbReference type="SUPFAM" id="SSF55811">
    <property type="entry name" value="Nudix"/>
    <property type="match status" value="1"/>
</dbReference>
<comment type="cofactor">
    <cofactor evidence="1">
        <name>Mg(2+)</name>
        <dbReference type="ChEBI" id="CHEBI:18420"/>
    </cofactor>
</comment>
<reference evidence="6 7" key="1">
    <citation type="submission" date="2021-10" db="EMBL/GenBank/DDBJ databases">
        <authorList>
            <person name="Criscuolo A."/>
        </authorList>
    </citation>
    <scope>NUCLEOTIDE SEQUENCE [LARGE SCALE GENOMIC DNA]</scope>
    <source>
        <strain evidence="7">CIP 111899</strain>
    </source>
</reference>
<keyword evidence="2 4" id="KW-0378">Hydrolase</keyword>
<dbReference type="InterPro" id="IPR015797">
    <property type="entry name" value="NUDIX_hydrolase-like_dom_sf"/>
</dbReference>
<dbReference type="InterPro" id="IPR020084">
    <property type="entry name" value="NUDIX_hydrolase_CS"/>
</dbReference>
<dbReference type="PROSITE" id="PS00893">
    <property type="entry name" value="NUDIX_BOX"/>
    <property type="match status" value="1"/>
</dbReference>
<dbReference type="EMBL" id="CAKJTI010000034">
    <property type="protein sequence ID" value="CAG9614670.1"/>
    <property type="molecule type" value="Genomic_DNA"/>
</dbReference>
<gene>
    <name evidence="6" type="primary">nudC_3</name>
    <name evidence="6" type="ORF">BACCIP111899_03903</name>
</gene>
<dbReference type="PANTHER" id="PTHR43046:SF12">
    <property type="entry name" value="GDP-MANNOSE MANNOSYL HYDROLASE"/>
    <property type="match status" value="1"/>
</dbReference>
<dbReference type="Proteomes" id="UP000789423">
    <property type="component" value="Unassembled WGS sequence"/>
</dbReference>
<evidence type="ECO:0000259" key="5">
    <source>
        <dbReference type="PROSITE" id="PS51462"/>
    </source>
</evidence>
<dbReference type="PRINTS" id="PR00502">
    <property type="entry name" value="NUDIXFAMILY"/>
</dbReference>
<evidence type="ECO:0000256" key="1">
    <source>
        <dbReference type="ARBA" id="ARBA00001946"/>
    </source>
</evidence>
<accession>A0ABM8YFU0</accession>
<organism evidence="6 7">
    <name type="scientific">Bacillus rhizoplanae</name>
    <dbReference type="NCBI Taxonomy" id="2880966"/>
    <lineage>
        <taxon>Bacteria</taxon>
        <taxon>Bacillati</taxon>
        <taxon>Bacillota</taxon>
        <taxon>Bacilli</taxon>
        <taxon>Bacillales</taxon>
        <taxon>Bacillaceae</taxon>
        <taxon>Bacillus</taxon>
    </lineage>
</organism>
<dbReference type="InterPro" id="IPR000086">
    <property type="entry name" value="NUDIX_hydrolase_dom"/>
</dbReference>
<dbReference type="PANTHER" id="PTHR43046">
    <property type="entry name" value="GDP-MANNOSE MANNOSYL HYDROLASE"/>
    <property type="match status" value="1"/>
</dbReference>
<protein>
    <submittedName>
        <fullName evidence="6">NADH pyrophosphatase</fullName>
        <ecNumber evidence="6">3.6.1.22</ecNumber>
    </submittedName>
</protein>
<dbReference type="CDD" id="cd02883">
    <property type="entry name" value="NUDIX_Hydrolase"/>
    <property type="match status" value="1"/>
</dbReference>
<keyword evidence="3" id="KW-0460">Magnesium</keyword>
<dbReference type="RefSeq" id="WP_230576608.1">
    <property type="nucleotide sequence ID" value="NZ_CAKJTI010000034.1"/>
</dbReference>
<keyword evidence="7" id="KW-1185">Reference proteome</keyword>
<name>A0ABM8YFU0_9BACI</name>
<dbReference type="PROSITE" id="PS51462">
    <property type="entry name" value="NUDIX"/>
    <property type="match status" value="1"/>
</dbReference>
<evidence type="ECO:0000256" key="4">
    <source>
        <dbReference type="RuleBase" id="RU003476"/>
    </source>
</evidence>
<dbReference type="InterPro" id="IPR020476">
    <property type="entry name" value="Nudix_hydrolase"/>
</dbReference>
<dbReference type="Pfam" id="PF00293">
    <property type="entry name" value="NUDIX"/>
    <property type="match status" value="1"/>
</dbReference>
<evidence type="ECO:0000313" key="7">
    <source>
        <dbReference type="Proteomes" id="UP000789423"/>
    </source>
</evidence>
<dbReference type="EC" id="3.6.1.22" evidence="6"/>
<feature type="domain" description="Nudix hydrolase" evidence="5">
    <location>
        <begin position="1"/>
        <end position="139"/>
    </location>
</feature>
<dbReference type="Gene3D" id="3.90.79.10">
    <property type="entry name" value="Nucleoside Triphosphate Pyrophosphohydrolase"/>
    <property type="match status" value="1"/>
</dbReference>
<evidence type="ECO:0000256" key="3">
    <source>
        <dbReference type="ARBA" id="ARBA00022842"/>
    </source>
</evidence>
<comment type="caution">
    <text evidence="6">The sequence shown here is derived from an EMBL/GenBank/DDBJ whole genome shotgun (WGS) entry which is preliminary data.</text>
</comment>